<sequence>MNDSGDKRAQEQANENIFLKLKMAALQNSLVVLQVQDEKNEDKFQTISGWLPKVVKNDAIVIRTQDSQLVMLTIDRIKKVTTLSPSGDQESISR</sequence>
<protein>
    <submittedName>
        <fullName evidence="1">Uncharacterized protein</fullName>
    </submittedName>
</protein>
<dbReference type="STRING" id="249189.RV04_GL002188"/>
<accession>A0A1L8TMX2</accession>
<proteinExistence type="predicted"/>
<reference evidence="1 2" key="1">
    <citation type="submission" date="2014-12" db="EMBL/GenBank/DDBJ databases">
        <title>Draft genome sequences of 29 type strains of Enterococci.</title>
        <authorList>
            <person name="Zhong Z."/>
            <person name="Sun Z."/>
            <person name="Liu W."/>
            <person name="Zhang W."/>
            <person name="Zhang H."/>
        </authorList>
    </citation>
    <scope>NUCLEOTIDE SEQUENCE [LARGE SCALE GENOMIC DNA]</scope>
    <source>
        <strain evidence="1 2">DSM 17122</strain>
    </source>
</reference>
<gene>
    <name evidence="1" type="ORF">RV04_GL002188</name>
</gene>
<dbReference type="EMBL" id="JXKQ01000006">
    <property type="protein sequence ID" value="OJG45472.1"/>
    <property type="molecule type" value="Genomic_DNA"/>
</dbReference>
<dbReference type="Proteomes" id="UP000182077">
    <property type="component" value="Unassembled WGS sequence"/>
</dbReference>
<evidence type="ECO:0000313" key="1">
    <source>
        <dbReference type="EMBL" id="OJG45472.1"/>
    </source>
</evidence>
<comment type="caution">
    <text evidence="1">The sequence shown here is derived from an EMBL/GenBank/DDBJ whole genome shotgun (WGS) entry which is preliminary data.</text>
</comment>
<organism evidence="1 2">
    <name type="scientific">Enterococcus hermanniensis</name>
    <dbReference type="NCBI Taxonomy" id="249189"/>
    <lineage>
        <taxon>Bacteria</taxon>
        <taxon>Bacillati</taxon>
        <taxon>Bacillota</taxon>
        <taxon>Bacilli</taxon>
        <taxon>Lactobacillales</taxon>
        <taxon>Enterococcaceae</taxon>
        <taxon>Enterococcus</taxon>
    </lineage>
</organism>
<dbReference type="AlphaFoldDB" id="A0A1L8TMX2"/>
<name>A0A1L8TMX2_9ENTE</name>
<keyword evidence="2" id="KW-1185">Reference proteome</keyword>
<evidence type="ECO:0000313" key="2">
    <source>
        <dbReference type="Proteomes" id="UP000182077"/>
    </source>
</evidence>